<dbReference type="AlphaFoldDB" id="A0A7K0KFY4"/>
<dbReference type="EMBL" id="VUNG01000020">
    <property type="protein sequence ID" value="MST84759.1"/>
    <property type="molecule type" value="Genomic_DNA"/>
</dbReference>
<dbReference type="RefSeq" id="WP_154534334.1">
    <property type="nucleotide sequence ID" value="NZ_VUNG01000020.1"/>
</dbReference>
<reference evidence="1 2" key="1">
    <citation type="submission" date="2019-08" db="EMBL/GenBank/DDBJ databases">
        <title>In-depth cultivation of the pig gut microbiome towards novel bacterial diversity and tailored functional studies.</title>
        <authorList>
            <person name="Wylensek D."/>
            <person name="Hitch T.C.A."/>
            <person name="Clavel T."/>
        </authorList>
    </citation>
    <scope>NUCLEOTIDE SEQUENCE [LARGE SCALE GENOMIC DNA]</scope>
    <source>
        <strain evidence="1 2">LKV-178-WT-2A</strain>
    </source>
</reference>
<organism evidence="1 2">
    <name type="scientific">Hallella mizrahii</name>
    <dbReference type="NCBI Taxonomy" id="2606637"/>
    <lineage>
        <taxon>Bacteria</taxon>
        <taxon>Pseudomonadati</taxon>
        <taxon>Bacteroidota</taxon>
        <taxon>Bacteroidia</taxon>
        <taxon>Bacteroidales</taxon>
        <taxon>Prevotellaceae</taxon>
        <taxon>Hallella</taxon>
    </lineage>
</organism>
<protein>
    <submittedName>
        <fullName evidence="1">Uncharacterized protein</fullName>
    </submittedName>
</protein>
<accession>A0A7K0KFY4</accession>
<evidence type="ECO:0000313" key="2">
    <source>
        <dbReference type="Proteomes" id="UP000438914"/>
    </source>
</evidence>
<proteinExistence type="predicted"/>
<sequence>MSVQEIFNLPAVKEVEKNILDLQRDIEVSYGLSDTSTAIIRRLLLVRKHLLEHEFVMDEMYKGLLGDFNEALRQQLVAMRYNAIKSYNAVMLTDVDGDIEVTGKCYLGYGYPKIHPVQTIRAKKMWCMLNETLDHYNRNYENGVCDGWRYPRGDGYTDSENYLLYLNDEVDNWDDWFFGNKLTADMHLIHPINQLLEVTCFSIFDLLWVRDFNIEITVETDYDTYKGDMQVDDLDWSKYDYSD</sequence>
<comment type="caution">
    <text evidence="1">The sequence shown here is derived from an EMBL/GenBank/DDBJ whole genome shotgun (WGS) entry which is preliminary data.</text>
</comment>
<gene>
    <name evidence="1" type="ORF">FYJ73_08785</name>
</gene>
<evidence type="ECO:0000313" key="1">
    <source>
        <dbReference type="EMBL" id="MST84759.1"/>
    </source>
</evidence>
<name>A0A7K0KFY4_9BACT</name>
<keyword evidence="2" id="KW-1185">Reference proteome</keyword>
<dbReference type="Proteomes" id="UP000438914">
    <property type="component" value="Unassembled WGS sequence"/>
</dbReference>